<evidence type="ECO:0000259" key="2">
    <source>
        <dbReference type="Pfam" id="PF01521"/>
    </source>
</evidence>
<dbReference type="EMBL" id="KV453842">
    <property type="protein sequence ID" value="ODV91245.1"/>
    <property type="molecule type" value="Genomic_DNA"/>
</dbReference>
<name>A0A1E4THM3_9ASCO</name>
<dbReference type="GO" id="GO:0051537">
    <property type="term" value="F:2 iron, 2 sulfur cluster binding"/>
    <property type="evidence" value="ECO:0007669"/>
    <property type="project" value="TreeGrafter"/>
</dbReference>
<evidence type="ECO:0000313" key="4">
    <source>
        <dbReference type="Proteomes" id="UP000095023"/>
    </source>
</evidence>
<gene>
    <name evidence="3" type="ORF">CANCADRAFT_2959</name>
</gene>
<dbReference type="InterPro" id="IPR016092">
    <property type="entry name" value="ATAP"/>
</dbReference>
<sequence>MECQASRWIQYERRRYMAFESHSFARQKVINPRKSGDGKPLVLNITNEAAKKLHSIMKDENKPDAVLRIIVESGGCHGYQYVFRLESSKDIDADEDTIFDRDGARIVIDEGSLTLLQDSSVDYTTELIGSQFTIHNPYATSSCGCGSSFDLDIERLSKS</sequence>
<dbReference type="FunFam" id="2.60.300.12:FF:000013">
    <property type="entry name" value="Iron-sulfur assembly protein 2"/>
    <property type="match status" value="1"/>
</dbReference>
<dbReference type="Gene3D" id="2.60.300.12">
    <property type="entry name" value="HesB-like domain"/>
    <property type="match status" value="1"/>
</dbReference>
<dbReference type="GO" id="GO:0044572">
    <property type="term" value="P:[4Fe-4S] cluster assembly"/>
    <property type="evidence" value="ECO:0007669"/>
    <property type="project" value="EnsemblFungi"/>
</dbReference>
<dbReference type="GO" id="GO:0051539">
    <property type="term" value="F:4 iron, 4 sulfur cluster binding"/>
    <property type="evidence" value="ECO:0007669"/>
    <property type="project" value="TreeGrafter"/>
</dbReference>
<dbReference type="GO" id="GO:0005758">
    <property type="term" value="C:mitochondrial intermembrane space"/>
    <property type="evidence" value="ECO:0007669"/>
    <property type="project" value="EnsemblFungi"/>
</dbReference>
<dbReference type="InterPro" id="IPR000361">
    <property type="entry name" value="ATAP_core_dom"/>
</dbReference>
<dbReference type="GO" id="GO:0009102">
    <property type="term" value="P:biotin biosynthetic process"/>
    <property type="evidence" value="ECO:0007669"/>
    <property type="project" value="EnsemblFungi"/>
</dbReference>
<evidence type="ECO:0000313" key="3">
    <source>
        <dbReference type="EMBL" id="ODV91245.1"/>
    </source>
</evidence>
<protein>
    <recommendedName>
        <fullName evidence="2">Core domain-containing protein</fullName>
    </recommendedName>
</protein>
<accession>A0A1E4THM3</accession>
<evidence type="ECO:0000256" key="1">
    <source>
        <dbReference type="ARBA" id="ARBA00006718"/>
    </source>
</evidence>
<reference evidence="4" key="1">
    <citation type="submission" date="2016-02" db="EMBL/GenBank/DDBJ databases">
        <title>Comparative genomics of biotechnologically important yeasts.</title>
        <authorList>
            <consortium name="DOE Joint Genome Institute"/>
            <person name="Riley R."/>
            <person name="Haridas S."/>
            <person name="Wolfe K.H."/>
            <person name="Lopes M.R."/>
            <person name="Hittinger C.T."/>
            <person name="Goker M."/>
            <person name="Salamov A."/>
            <person name="Wisecaver J."/>
            <person name="Long T.M."/>
            <person name="Aerts A.L."/>
            <person name="Barry K."/>
            <person name="Choi C."/>
            <person name="Clum A."/>
            <person name="Coughlan A.Y."/>
            <person name="Deshpande S."/>
            <person name="Douglass A.P."/>
            <person name="Hanson S.J."/>
            <person name="Klenk H.-P."/>
            <person name="Labutti K."/>
            <person name="Lapidus A."/>
            <person name="Lindquist E."/>
            <person name="Lipzen A."/>
            <person name="Meier-Kolthoff J.P."/>
            <person name="Ohm R.A."/>
            <person name="Otillar R.P."/>
            <person name="Pangilinan J."/>
            <person name="Peng Y."/>
            <person name="Rokas A."/>
            <person name="Rosa C.A."/>
            <person name="Scheuner C."/>
            <person name="Sibirny A.A."/>
            <person name="Slot J.C."/>
            <person name="Stielow J.B."/>
            <person name="Sun H."/>
            <person name="Kurtzman C.P."/>
            <person name="Blackwell M."/>
            <person name="Jeffries T.W."/>
            <person name="Grigoriev I.V."/>
        </authorList>
    </citation>
    <scope>NUCLEOTIDE SEQUENCE [LARGE SCALE GENOMIC DNA]</scope>
    <source>
        <strain evidence="4">NRRL Y-17796</strain>
    </source>
</reference>
<feature type="domain" description="Core" evidence="2">
    <location>
        <begin position="43"/>
        <end position="146"/>
    </location>
</feature>
<organism evidence="3 4">
    <name type="scientific">Tortispora caseinolytica NRRL Y-17796</name>
    <dbReference type="NCBI Taxonomy" id="767744"/>
    <lineage>
        <taxon>Eukaryota</taxon>
        <taxon>Fungi</taxon>
        <taxon>Dikarya</taxon>
        <taxon>Ascomycota</taxon>
        <taxon>Saccharomycotina</taxon>
        <taxon>Trigonopsidomycetes</taxon>
        <taxon>Trigonopsidales</taxon>
        <taxon>Trigonopsidaceae</taxon>
        <taxon>Tortispora</taxon>
    </lineage>
</organism>
<proteinExistence type="inferred from homology"/>
<dbReference type="InterPro" id="IPR035903">
    <property type="entry name" value="HesB-like_dom_sf"/>
</dbReference>
<dbReference type="PANTHER" id="PTHR43011:SF1">
    <property type="entry name" value="IRON-SULFUR CLUSTER ASSEMBLY 2 HOMOLOG, MITOCHONDRIAL"/>
    <property type="match status" value="1"/>
</dbReference>
<dbReference type="Proteomes" id="UP000095023">
    <property type="component" value="Unassembled WGS sequence"/>
</dbReference>
<dbReference type="NCBIfam" id="TIGR00049">
    <property type="entry name" value="iron-sulfur cluster assembly accessory protein"/>
    <property type="match status" value="1"/>
</dbReference>
<keyword evidence="4" id="KW-1185">Reference proteome</keyword>
<comment type="similarity">
    <text evidence="1">Belongs to the HesB/IscA family.</text>
</comment>
<dbReference type="GO" id="GO:0005506">
    <property type="term" value="F:iron ion binding"/>
    <property type="evidence" value="ECO:0007669"/>
    <property type="project" value="EnsemblFungi"/>
</dbReference>
<dbReference type="GO" id="GO:0005759">
    <property type="term" value="C:mitochondrial matrix"/>
    <property type="evidence" value="ECO:0007669"/>
    <property type="project" value="EnsemblFungi"/>
</dbReference>
<dbReference type="Pfam" id="PF01521">
    <property type="entry name" value="Fe-S_biosyn"/>
    <property type="match status" value="1"/>
</dbReference>
<dbReference type="PANTHER" id="PTHR43011">
    <property type="entry name" value="IRON-SULFUR CLUSTER ASSEMBLY 2 HOMOLOG, MITOCHONDRIAL"/>
    <property type="match status" value="1"/>
</dbReference>
<dbReference type="SUPFAM" id="SSF89360">
    <property type="entry name" value="HesB-like domain"/>
    <property type="match status" value="1"/>
</dbReference>
<dbReference type="OrthoDB" id="1938621at2759"/>
<dbReference type="AlphaFoldDB" id="A0A1E4THM3"/>